<accession>A0A2N1M4Z9</accession>
<dbReference type="EMBL" id="LLXL01005179">
    <property type="protein sequence ID" value="PKK56736.1"/>
    <property type="molecule type" value="Genomic_DNA"/>
</dbReference>
<name>A0A2N1M4Z9_9GLOM</name>
<dbReference type="VEuPathDB" id="FungiDB:FUN_009235"/>
<evidence type="ECO:0000313" key="1">
    <source>
        <dbReference type="EMBL" id="PKK56736.1"/>
    </source>
</evidence>
<dbReference type="AlphaFoldDB" id="A0A2N1M4Z9"/>
<dbReference type="VEuPathDB" id="FungiDB:RhiirA1_478621"/>
<organism evidence="1 2">
    <name type="scientific">Rhizophagus irregularis</name>
    <dbReference type="NCBI Taxonomy" id="588596"/>
    <lineage>
        <taxon>Eukaryota</taxon>
        <taxon>Fungi</taxon>
        <taxon>Fungi incertae sedis</taxon>
        <taxon>Mucoromycota</taxon>
        <taxon>Glomeromycotina</taxon>
        <taxon>Glomeromycetes</taxon>
        <taxon>Glomerales</taxon>
        <taxon>Glomeraceae</taxon>
        <taxon>Rhizophagus</taxon>
    </lineage>
</organism>
<reference evidence="1 2" key="1">
    <citation type="submission" date="2016-04" db="EMBL/GenBank/DDBJ databases">
        <title>Genome analyses suggest a sexual origin of heterokaryosis in a supposedly ancient asexual fungus.</title>
        <authorList>
            <person name="Ropars J."/>
            <person name="Sedzielewska K."/>
            <person name="Noel J."/>
            <person name="Charron P."/>
            <person name="Farinelli L."/>
            <person name="Marton T."/>
            <person name="Kruger M."/>
            <person name="Pelin A."/>
            <person name="Brachmann A."/>
            <person name="Corradi N."/>
        </authorList>
    </citation>
    <scope>NUCLEOTIDE SEQUENCE [LARGE SCALE GENOMIC DNA]</scope>
    <source>
        <strain evidence="1 2">C2</strain>
    </source>
</reference>
<gene>
    <name evidence="1" type="ORF">RhiirC2_799375</name>
</gene>
<proteinExistence type="predicted"/>
<reference evidence="1 2" key="2">
    <citation type="submission" date="2017-10" db="EMBL/GenBank/DDBJ databases">
        <title>Extensive intraspecific genome diversity in a model arbuscular mycorrhizal fungus.</title>
        <authorList>
            <person name="Chen E.C.H."/>
            <person name="Morin E."/>
            <person name="Baudet D."/>
            <person name="Noel J."/>
            <person name="Ndikumana S."/>
            <person name="Charron P."/>
            <person name="St-Onge C."/>
            <person name="Giorgi J."/>
            <person name="Grigoriev I.V."/>
            <person name="Roux C."/>
            <person name="Martin F.M."/>
            <person name="Corradi N."/>
        </authorList>
    </citation>
    <scope>NUCLEOTIDE SEQUENCE [LARGE SCALE GENOMIC DNA]</scope>
    <source>
        <strain evidence="1 2">C2</strain>
    </source>
</reference>
<dbReference type="Proteomes" id="UP000233469">
    <property type="component" value="Unassembled WGS sequence"/>
</dbReference>
<evidence type="ECO:0000313" key="2">
    <source>
        <dbReference type="Proteomes" id="UP000233469"/>
    </source>
</evidence>
<protein>
    <submittedName>
        <fullName evidence="1">Uncharacterized protein</fullName>
    </submittedName>
</protein>
<comment type="caution">
    <text evidence="1">The sequence shown here is derived from an EMBL/GenBank/DDBJ whole genome shotgun (WGS) entry which is preliminary data.</text>
</comment>
<sequence>MFYLNKLTIFLNATTKRQLQVNKIPRKKGRYIFRETEIEAVEGEKWIDNENINEWAEGEIVEDQIEDEINNDWTKDLEEFEKVGKKLITEVLCWHEKAMGSIRAAYNGTSRTTKH</sequence>